<gene>
    <name evidence="7" type="ORF">PIB30_017871</name>
</gene>
<reference evidence="7 8" key="1">
    <citation type="journal article" date="2023" name="Plants (Basel)">
        <title>Bridging the Gap: Combining Genomics and Transcriptomics Approaches to Understand Stylosanthes scabra, an Orphan Legume from the Brazilian Caatinga.</title>
        <authorList>
            <person name="Ferreira-Neto J.R.C."/>
            <person name="da Silva M.D."/>
            <person name="Binneck E."/>
            <person name="de Melo N.F."/>
            <person name="da Silva R.H."/>
            <person name="de Melo A.L.T.M."/>
            <person name="Pandolfi V."/>
            <person name="Bustamante F.O."/>
            <person name="Brasileiro-Vidal A.C."/>
            <person name="Benko-Iseppon A.M."/>
        </authorList>
    </citation>
    <scope>NUCLEOTIDE SEQUENCE [LARGE SCALE GENOMIC DNA]</scope>
    <source>
        <tissue evidence="7">Leaves</tissue>
    </source>
</reference>
<dbReference type="SUPFAM" id="SSF48576">
    <property type="entry name" value="Terpenoid synthases"/>
    <property type="match status" value="1"/>
</dbReference>
<dbReference type="InterPro" id="IPR008930">
    <property type="entry name" value="Terpenoid_cyclase/PrenylTrfase"/>
</dbReference>
<dbReference type="InterPro" id="IPR001906">
    <property type="entry name" value="Terpene_synth_N"/>
</dbReference>
<dbReference type="Proteomes" id="UP001341840">
    <property type="component" value="Unassembled WGS sequence"/>
</dbReference>
<proteinExistence type="predicted"/>
<keyword evidence="4" id="KW-0456">Lyase</keyword>
<evidence type="ECO:0000259" key="6">
    <source>
        <dbReference type="Pfam" id="PF03936"/>
    </source>
</evidence>
<keyword evidence="8" id="KW-1185">Reference proteome</keyword>
<comment type="caution">
    <text evidence="7">The sequence shown here is derived from an EMBL/GenBank/DDBJ whole genome shotgun (WGS) entry which is preliminary data.</text>
</comment>
<comment type="cofactor">
    <cofactor evidence="1">
        <name>Mg(2+)</name>
        <dbReference type="ChEBI" id="CHEBI:18420"/>
    </cofactor>
</comment>
<evidence type="ECO:0000256" key="2">
    <source>
        <dbReference type="ARBA" id="ARBA00022723"/>
    </source>
</evidence>
<dbReference type="InterPro" id="IPR005630">
    <property type="entry name" value="Terpene_synthase_metal-bd"/>
</dbReference>
<evidence type="ECO:0000313" key="8">
    <source>
        <dbReference type="Proteomes" id="UP001341840"/>
    </source>
</evidence>
<organism evidence="7 8">
    <name type="scientific">Stylosanthes scabra</name>
    <dbReference type="NCBI Taxonomy" id="79078"/>
    <lineage>
        <taxon>Eukaryota</taxon>
        <taxon>Viridiplantae</taxon>
        <taxon>Streptophyta</taxon>
        <taxon>Embryophyta</taxon>
        <taxon>Tracheophyta</taxon>
        <taxon>Spermatophyta</taxon>
        <taxon>Magnoliopsida</taxon>
        <taxon>eudicotyledons</taxon>
        <taxon>Gunneridae</taxon>
        <taxon>Pentapetalae</taxon>
        <taxon>rosids</taxon>
        <taxon>fabids</taxon>
        <taxon>Fabales</taxon>
        <taxon>Fabaceae</taxon>
        <taxon>Papilionoideae</taxon>
        <taxon>50 kb inversion clade</taxon>
        <taxon>dalbergioids sensu lato</taxon>
        <taxon>Dalbergieae</taxon>
        <taxon>Pterocarpus clade</taxon>
        <taxon>Stylosanthes</taxon>
    </lineage>
</organism>
<dbReference type="Pfam" id="PF01397">
    <property type="entry name" value="Terpene_synth"/>
    <property type="match status" value="1"/>
</dbReference>
<feature type="domain" description="Terpene synthase N-terminal" evidence="5">
    <location>
        <begin position="39"/>
        <end position="116"/>
    </location>
</feature>
<dbReference type="PANTHER" id="PTHR31225">
    <property type="entry name" value="OS04G0344100 PROTEIN-RELATED"/>
    <property type="match status" value="1"/>
</dbReference>
<dbReference type="Gene3D" id="1.50.10.130">
    <property type="entry name" value="Terpene synthase, N-terminal domain"/>
    <property type="match status" value="1"/>
</dbReference>
<protein>
    <recommendedName>
        <fullName evidence="9">Terpene synthase metal-binding domain-containing protein</fullName>
    </recommendedName>
</protein>
<evidence type="ECO:0000313" key="7">
    <source>
        <dbReference type="EMBL" id="MED6193290.1"/>
    </source>
</evidence>
<dbReference type="CDD" id="cd00684">
    <property type="entry name" value="Terpene_cyclase_plant_C1"/>
    <property type="match status" value="1"/>
</dbReference>
<dbReference type="SFLD" id="SFLDG01019">
    <property type="entry name" value="Terpene_Cyclase_Like_1_C_Termi"/>
    <property type="match status" value="1"/>
</dbReference>
<sequence>MNPWQGATDSSNLFSFVSESVAGWHRFTKSLDLATDSIEIGNDVFKRFKDNNGEGEFKGEINSDVEGLLSLFEASYLGFEDENVLEEARKFSKTHLIKNLFKQGANNITNKVTHALELPYHRRVHRLEARWFIQNFQEKQPQDRVLLQLAKLDFNIVQSLMKKELQEILRWWMEIGLSKKMDFARDRLMEVYFWAIGMVPDPQLSHCRKFVTKMFGLVTIIDDVYDVYATLPELQLFTHAVQSWDVNAVNTLPDYMKLIFLALFNSVNDMAYITLRENGHNCLPHLAKSWCELCKAFLQEATWCNNKIIPPFDAYLQNASISSSGGALLAPCYFLLARSQPAAMDDSITSNYLVHSSCTIFRLYNDLATSTAEVERGETTNSIVSYMNENNNGKCEEHEAREKLKELIEKEWKKMNGECARVTLLPAAFKEIAINMARVSQCTYQYGDALGRPDDSARNRINLLLLQPIPIT</sequence>
<name>A0ABU6X5A2_9FABA</name>
<evidence type="ECO:0000256" key="3">
    <source>
        <dbReference type="ARBA" id="ARBA00022842"/>
    </source>
</evidence>
<dbReference type="EMBL" id="JASCZI010211501">
    <property type="protein sequence ID" value="MED6193290.1"/>
    <property type="molecule type" value="Genomic_DNA"/>
</dbReference>
<dbReference type="SFLD" id="SFLDS00005">
    <property type="entry name" value="Isoprenoid_Synthase_Type_I"/>
    <property type="match status" value="1"/>
</dbReference>
<evidence type="ECO:0000256" key="1">
    <source>
        <dbReference type="ARBA" id="ARBA00001946"/>
    </source>
</evidence>
<dbReference type="Gene3D" id="1.10.600.10">
    <property type="entry name" value="Farnesyl Diphosphate Synthase"/>
    <property type="match status" value="1"/>
</dbReference>
<dbReference type="PANTHER" id="PTHR31225:SF98">
    <property type="entry name" value="TERPENE SYNTHASE 9-RELATED"/>
    <property type="match status" value="1"/>
</dbReference>
<feature type="domain" description="Terpene synthase metal-binding" evidence="6">
    <location>
        <begin position="174"/>
        <end position="414"/>
    </location>
</feature>
<keyword evidence="3" id="KW-0460">Magnesium</keyword>
<keyword evidence="2" id="KW-0479">Metal-binding</keyword>
<dbReference type="SUPFAM" id="SSF48239">
    <property type="entry name" value="Terpenoid cyclases/Protein prenyltransferases"/>
    <property type="match status" value="1"/>
</dbReference>
<dbReference type="InterPro" id="IPR050148">
    <property type="entry name" value="Terpene_synthase-like"/>
</dbReference>
<dbReference type="InterPro" id="IPR036965">
    <property type="entry name" value="Terpene_synth_N_sf"/>
</dbReference>
<dbReference type="InterPro" id="IPR034741">
    <property type="entry name" value="Terpene_cyclase-like_1_C"/>
</dbReference>
<accession>A0ABU6X5A2</accession>
<dbReference type="Pfam" id="PF03936">
    <property type="entry name" value="Terpene_synth_C"/>
    <property type="match status" value="1"/>
</dbReference>
<evidence type="ECO:0000256" key="4">
    <source>
        <dbReference type="ARBA" id="ARBA00023239"/>
    </source>
</evidence>
<dbReference type="InterPro" id="IPR044814">
    <property type="entry name" value="Terpene_cyclase_plant_C1"/>
</dbReference>
<evidence type="ECO:0008006" key="9">
    <source>
        <dbReference type="Google" id="ProtNLM"/>
    </source>
</evidence>
<evidence type="ECO:0000259" key="5">
    <source>
        <dbReference type="Pfam" id="PF01397"/>
    </source>
</evidence>
<dbReference type="InterPro" id="IPR008949">
    <property type="entry name" value="Isoprenoid_synthase_dom_sf"/>
</dbReference>